<accession>A0ABP6SW07</accession>
<dbReference type="InterPro" id="IPR009057">
    <property type="entry name" value="Homeodomain-like_sf"/>
</dbReference>
<dbReference type="Proteomes" id="UP001501676">
    <property type="component" value="Unassembled WGS sequence"/>
</dbReference>
<keyword evidence="1" id="KW-0805">Transcription regulation</keyword>
<protein>
    <submittedName>
        <fullName evidence="6">TetR family transcriptional regulator</fullName>
    </submittedName>
</protein>
<comment type="caution">
    <text evidence="6">The sequence shown here is derived from an EMBL/GenBank/DDBJ whole genome shotgun (WGS) entry which is preliminary data.</text>
</comment>
<evidence type="ECO:0000256" key="2">
    <source>
        <dbReference type="ARBA" id="ARBA00023125"/>
    </source>
</evidence>
<dbReference type="PANTHER" id="PTHR30055">
    <property type="entry name" value="HTH-TYPE TRANSCRIPTIONAL REGULATOR RUTR"/>
    <property type="match status" value="1"/>
</dbReference>
<evidence type="ECO:0000313" key="7">
    <source>
        <dbReference type="Proteomes" id="UP001501676"/>
    </source>
</evidence>
<evidence type="ECO:0000256" key="4">
    <source>
        <dbReference type="PROSITE-ProRule" id="PRU00335"/>
    </source>
</evidence>
<dbReference type="EMBL" id="BAAAYN010000017">
    <property type="protein sequence ID" value="GAA3386689.1"/>
    <property type="molecule type" value="Genomic_DNA"/>
</dbReference>
<feature type="DNA-binding region" description="H-T-H motif" evidence="4">
    <location>
        <begin position="26"/>
        <end position="45"/>
    </location>
</feature>
<sequence>MAEDTRQRLIDGAIETVRRNGIAGTSARTVAATAGVNQALVFYHFGSVADLLNEACRAATAADVARYRERFAAIRTMRELLALGRDLHADQRERGNVTLLAQMLAGAQGDERLASATSEAIQLWVREIEGVLRRVVTGSPIEQVVDVTGLAHAVSAAFVGMELFEAVDPNGSTAALDALDRLGILLEVADDLGPVASSALRRRIRGVTGSNTPPSRGR</sequence>
<dbReference type="PROSITE" id="PS50977">
    <property type="entry name" value="HTH_TETR_2"/>
    <property type="match status" value="1"/>
</dbReference>
<dbReference type="PANTHER" id="PTHR30055:SF234">
    <property type="entry name" value="HTH-TYPE TRANSCRIPTIONAL REGULATOR BETI"/>
    <property type="match status" value="1"/>
</dbReference>
<dbReference type="Gene3D" id="1.10.357.10">
    <property type="entry name" value="Tetracycline Repressor, domain 2"/>
    <property type="match status" value="1"/>
</dbReference>
<keyword evidence="2 4" id="KW-0238">DNA-binding</keyword>
<dbReference type="Pfam" id="PF00440">
    <property type="entry name" value="TetR_N"/>
    <property type="match status" value="1"/>
</dbReference>
<dbReference type="InterPro" id="IPR001647">
    <property type="entry name" value="HTH_TetR"/>
</dbReference>
<reference evidence="7" key="1">
    <citation type="journal article" date="2019" name="Int. J. Syst. Evol. Microbiol.">
        <title>The Global Catalogue of Microorganisms (GCM) 10K type strain sequencing project: providing services to taxonomists for standard genome sequencing and annotation.</title>
        <authorList>
            <consortium name="The Broad Institute Genomics Platform"/>
            <consortium name="The Broad Institute Genome Sequencing Center for Infectious Disease"/>
            <person name="Wu L."/>
            <person name="Ma J."/>
        </authorList>
    </citation>
    <scope>NUCLEOTIDE SEQUENCE [LARGE SCALE GENOMIC DNA]</scope>
    <source>
        <strain evidence="7">JCM 9458</strain>
    </source>
</reference>
<proteinExistence type="predicted"/>
<dbReference type="RefSeq" id="WP_345728303.1">
    <property type="nucleotide sequence ID" value="NZ_BAAAYN010000017.1"/>
</dbReference>
<dbReference type="SUPFAM" id="SSF48498">
    <property type="entry name" value="Tetracyclin repressor-like, C-terminal domain"/>
    <property type="match status" value="1"/>
</dbReference>
<gene>
    <name evidence="6" type="ORF">GCM10020369_25950</name>
</gene>
<dbReference type="SUPFAM" id="SSF46689">
    <property type="entry name" value="Homeodomain-like"/>
    <property type="match status" value="1"/>
</dbReference>
<organism evidence="6 7">
    <name type="scientific">Cryptosporangium minutisporangium</name>
    <dbReference type="NCBI Taxonomy" id="113569"/>
    <lineage>
        <taxon>Bacteria</taxon>
        <taxon>Bacillati</taxon>
        <taxon>Actinomycetota</taxon>
        <taxon>Actinomycetes</taxon>
        <taxon>Cryptosporangiales</taxon>
        <taxon>Cryptosporangiaceae</taxon>
        <taxon>Cryptosporangium</taxon>
    </lineage>
</organism>
<evidence type="ECO:0000256" key="3">
    <source>
        <dbReference type="ARBA" id="ARBA00023163"/>
    </source>
</evidence>
<dbReference type="InterPro" id="IPR036271">
    <property type="entry name" value="Tet_transcr_reg_TetR-rel_C_sf"/>
</dbReference>
<dbReference type="InterPro" id="IPR050109">
    <property type="entry name" value="HTH-type_TetR-like_transc_reg"/>
</dbReference>
<feature type="domain" description="HTH tetR-type" evidence="5">
    <location>
        <begin position="3"/>
        <end position="63"/>
    </location>
</feature>
<keyword evidence="3" id="KW-0804">Transcription</keyword>
<evidence type="ECO:0000256" key="1">
    <source>
        <dbReference type="ARBA" id="ARBA00023015"/>
    </source>
</evidence>
<evidence type="ECO:0000259" key="5">
    <source>
        <dbReference type="PROSITE" id="PS50977"/>
    </source>
</evidence>
<evidence type="ECO:0000313" key="6">
    <source>
        <dbReference type="EMBL" id="GAA3386689.1"/>
    </source>
</evidence>
<dbReference type="PRINTS" id="PR00455">
    <property type="entry name" value="HTHTETR"/>
</dbReference>
<name>A0ABP6SW07_9ACTN</name>
<keyword evidence="7" id="KW-1185">Reference proteome</keyword>